<feature type="transmembrane region" description="Helical" evidence="7">
    <location>
        <begin position="179"/>
        <end position="200"/>
    </location>
</feature>
<accession>W4LB94</accession>
<evidence type="ECO:0000256" key="5">
    <source>
        <dbReference type="ARBA" id="ARBA00022989"/>
    </source>
</evidence>
<dbReference type="AlphaFoldDB" id="W4LB94"/>
<keyword evidence="4 7" id="KW-0812">Transmembrane</keyword>
<sequence length="314" mass="34891">ARRRSIALEAPFNIAAERKPARLSRYQREVIGGLVLLTPALLVLLVLVVYPFLYAIWLGFFEKAVGTAANFVGLANFRYVITWPQFTAALANTAIFTVVAVAIKFVLGMGVAVVLNQHIRGRNFFRAFLLLPWVMPAFVVYLTWRWLYDPLQGLLNYALFDLGLITRPIAFLSTKETAMISVIIAHAWRGFPFFAISFLAGMQTVPPELYEAAQVDGASRWQQFRYITLPSLYHIIGVVLLLSTIWTANAFEPVYLLTGGGPSDATTVYTMLVYLVGMINMRLGEAAAVSVLFLPLLIGLVLIVTGLLQRRGEA</sequence>
<organism evidence="9 10">
    <name type="scientific">Entotheonella factor</name>
    <dbReference type="NCBI Taxonomy" id="1429438"/>
    <lineage>
        <taxon>Bacteria</taxon>
        <taxon>Pseudomonadati</taxon>
        <taxon>Nitrospinota/Tectimicrobiota group</taxon>
        <taxon>Candidatus Tectimicrobiota</taxon>
        <taxon>Candidatus Entotheonellia</taxon>
        <taxon>Candidatus Entotheonellales</taxon>
        <taxon>Candidatus Entotheonellaceae</taxon>
        <taxon>Candidatus Entotheonella</taxon>
    </lineage>
</organism>
<dbReference type="PANTHER" id="PTHR43005">
    <property type="entry name" value="BLR7065 PROTEIN"/>
    <property type="match status" value="1"/>
</dbReference>
<dbReference type="GO" id="GO:0005886">
    <property type="term" value="C:plasma membrane"/>
    <property type="evidence" value="ECO:0007669"/>
    <property type="project" value="UniProtKB-SubCell"/>
</dbReference>
<evidence type="ECO:0000256" key="7">
    <source>
        <dbReference type="RuleBase" id="RU363032"/>
    </source>
</evidence>
<comment type="subcellular location">
    <subcellularLocation>
        <location evidence="1 7">Cell membrane</location>
        <topology evidence="1 7">Multi-pass membrane protein</topology>
    </subcellularLocation>
</comment>
<feature type="transmembrane region" description="Helical" evidence="7">
    <location>
        <begin position="231"/>
        <end position="251"/>
    </location>
</feature>
<name>W4LB94_ENTF1</name>
<dbReference type="Proteomes" id="UP000019141">
    <property type="component" value="Unassembled WGS sequence"/>
</dbReference>
<dbReference type="InterPro" id="IPR000515">
    <property type="entry name" value="MetI-like"/>
</dbReference>
<reference evidence="9 10" key="1">
    <citation type="journal article" date="2014" name="Nature">
        <title>An environmental bacterial taxon with a large and distinct metabolic repertoire.</title>
        <authorList>
            <person name="Wilson M.C."/>
            <person name="Mori T."/>
            <person name="Ruckert C."/>
            <person name="Uria A.R."/>
            <person name="Helf M.J."/>
            <person name="Takada K."/>
            <person name="Gernert C."/>
            <person name="Steffens U.A."/>
            <person name="Heycke N."/>
            <person name="Schmitt S."/>
            <person name="Rinke C."/>
            <person name="Helfrich E.J."/>
            <person name="Brachmann A.O."/>
            <person name="Gurgui C."/>
            <person name="Wakimoto T."/>
            <person name="Kracht M."/>
            <person name="Crusemann M."/>
            <person name="Hentschel U."/>
            <person name="Abe I."/>
            <person name="Matsunaga S."/>
            <person name="Kalinowski J."/>
            <person name="Takeyama H."/>
            <person name="Piel J."/>
        </authorList>
    </citation>
    <scope>NUCLEOTIDE SEQUENCE [LARGE SCALE GENOMIC DNA]</scope>
    <source>
        <strain evidence="10">TSY1</strain>
    </source>
</reference>
<evidence type="ECO:0000256" key="2">
    <source>
        <dbReference type="ARBA" id="ARBA00022448"/>
    </source>
</evidence>
<feature type="non-terminal residue" evidence="9">
    <location>
        <position position="1"/>
    </location>
</feature>
<feature type="transmembrane region" description="Helical" evidence="7">
    <location>
        <begin position="287"/>
        <end position="308"/>
    </location>
</feature>
<feature type="transmembrane region" description="Helical" evidence="7">
    <location>
        <begin position="30"/>
        <end position="53"/>
    </location>
</feature>
<keyword evidence="10" id="KW-1185">Reference proteome</keyword>
<dbReference type="Gene3D" id="1.10.3720.10">
    <property type="entry name" value="MetI-like"/>
    <property type="match status" value="1"/>
</dbReference>
<evidence type="ECO:0000256" key="6">
    <source>
        <dbReference type="ARBA" id="ARBA00023136"/>
    </source>
</evidence>
<gene>
    <name evidence="9" type="ORF">ETSY1_34170</name>
</gene>
<feature type="transmembrane region" description="Helical" evidence="7">
    <location>
        <begin position="127"/>
        <end position="148"/>
    </location>
</feature>
<dbReference type="EMBL" id="AZHW01001042">
    <property type="protein sequence ID" value="ETW94596.1"/>
    <property type="molecule type" value="Genomic_DNA"/>
</dbReference>
<comment type="caution">
    <text evidence="9">The sequence shown here is derived from an EMBL/GenBank/DDBJ whole genome shotgun (WGS) entry which is preliminary data.</text>
</comment>
<dbReference type="GO" id="GO:0055085">
    <property type="term" value="P:transmembrane transport"/>
    <property type="evidence" value="ECO:0007669"/>
    <property type="project" value="InterPro"/>
</dbReference>
<evidence type="ECO:0000259" key="8">
    <source>
        <dbReference type="PROSITE" id="PS50928"/>
    </source>
</evidence>
<dbReference type="CDD" id="cd06261">
    <property type="entry name" value="TM_PBP2"/>
    <property type="match status" value="1"/>
</dbReference>
<evidence type="ECO:0000256" key="4">
    <source>
        <dbReference type="ARBA" id="ARBA00022692"/>
    </source>
</evidence>
<evidence type="ECO:0000256" key="1">
    <source>
        <dbReference type="ARBA" id="ARBA00004651"/>
    </source>
</evidence>
<dbReference type="SUPFAM" id="SSF161098">
    <property type="entry name" value="MetI-like"/>
    <property type="match status" value="1"/>
</dbReference>
<evidence type="ECO:0000313" key="9">
    <source>
        <dbReference type="EMBL" id="ETW94596.1"/>
    </source>
</evidence>
<evidence type="ECO:0000256" key="3">
    <source>
        <dbReference type="ARBA" id="ARBA00022475"/>
    </source>
</evidence>
<keyword evidence="2 7" id="KW-0813">Transport</keyword>
<dbReference type="InterPro" id="IPR035906">
    <property type="entry name" value="MetI-like_sf"/>
</dbReference>
<feature type="transmembrane region" description="Helical" evidence="7">
    <location>
        <begin position="94"/>
        <end position="115"/>
    </location>
</feature>
<keyword evidence="6 7" id="KW-0472">Membrane</keyword>
<dbReference type="HOGENOM" id="CLU_016047_0_3_7"/>
<dbReference type="PANTHER" id="PTHR43005:SF1">
    <property type="entry name" value="SPERMIDINE_PUTRESCINE TRANSPORT SYSTEM PERMEASE PROTEIN"/>
    <property type="match status" value="1"/>
</dbReference>
<keyword evidence="3" id="KW-1003">Cell membrane</keyword>
<keyword evidence="5 7" id="KW-1133">Transmembrane helix</keyword>
<evidence type="ECO:0000313" key="10">
    <source>
        <dbReference type="Proteomes" id="UP000019141"/>
    </source>
</evidence>
<proteinExistence type="inferred from homology"/>
<protein>
    <recommendedName>
        <fullName evidence="8">ABC transmembrane type-1 domain-containing protein</fullName>
    </recommendedName>
</protein>
<dbReference type="PROSITE" id="PS50928">
    <property type="entry name" value="ABC_TM1"/>
    <property type="match status" value="1"/>
</dbReference>
<comment type="similarity">
    <text evidence="7">Belongs to the binding-protein-dependent transport system permease family.</text>
</comment>
<feature type="domain" description="ABC transmembrane type-1" evidence="8">
    <location>
        <begin position="90"/>
        <end position="304"/>
    </location>
</feature>
<dbReference type="Pfam" id="PF00528">
    <property type="entry name" value="BPD_transp_1"/>
    <property type="match status" value="1"/>
</dbReference>